<evidence type="ECO:0000259" key="3">
    <source>
        <dbReference type="PROSITE" id="PS50048"/>
    </source>
</evidence>
<keyword evidence="1" id="KW-0539">Nucleus</keyword>
<dbReference type="InterPro" id="IPR053175">
    <property type="entry name" value="DHMBA_Reg_Transcription_Factor"/>
</dbReference>
<comment type="caution">
    <text evidence="4">The sequence shown here is derived from an EMBL/GenBank/DDBJ whole genome shotgun (WGS) entry which is preliminary data.</text>
</comment>
<dbReference type="Pfam" id="PF11951">
    <property type="entry name" value="Fungal_trans_2"/>
    <property type="match status" value="1"/>
</dbReference>
<dbReference type="PANTHER" id="PTHR38791">
    <property type="entry name" value="ZN(II)2CYS6 TRANSCRIPTION FACTOR (EUROFUNG)-RELATED-RELATED"/>
    <property type="match status" value="1"/>
</dbReference>
<dbReference type="AlphaFoldDB" id="A0A9P7YUY7"/>
<gene>
    <name evidence="4" type="ORF">BJ878DRAFT_546471</name>
</gene>
<feature type="compositionally biased region" description="Low complexity" evidence="2">
    <location>
        <begin position="115"/>
        <end position="129"/>
    </location>
</feature>
<dbReference type="GO" id="GO:0008270">
    <property type="term" value="F:zinc ion binding"/>
    <property type="evidence" value="ECO:0007669"/>
    <property type="project" value="InterPro"/>
</dbReference>
<keyword evidence="5" id="KW-1185">Reference proteome</keyword>
<dbReference type="CDD" id="cd00067">
    <property type="entry name" value="GAL4"/>
    <property type="match status" value="1"/>
</dbReference>
<reference evidence="4" key="1">
    <citation type="journal article" date="2021" name="IMA Fungus">
        <title>Genomic characterization of three marine fungi, including Emericellopsis atlantica sp. nov. with signatures of a generalist lifestyle and marine biomass degradation.</title>
        <authorList>
            <person name="Hagestad O.C."/>
            <person name="Hou L."/>
            <person name="Andersen J.H."/>
            <person name="Hansen E.H."/>
            <person name="Altermark B."/>
            <person name="Li C."/>
            <person name="Kuhnert E."/>
            <person name="Cox R.J."/>
            <person name="Crous P.W."/>
            <person name="Spatafora J.W."/>
            <person name="Lail K."/>
            <person name="Amirebrahimi M."/>
            <person name="Lipzen A."/>
            <person name="Pangilinan J."/>
            <person name="Andreopoulos W."/>
            <person name="Hayes R.D."/>
            <person name="Ng V."/>
            <person name="Grigoriev I.V."/>
            <person name="Jackson S.A."/>
            <person name="Sutton T.D.S."/>
            <person name="Dobson A.D.W."/>
            <person name="Rama T."/>
        </authorList>
    </citation>
    <scope>NUCLEOTIDE SEQUENCE</scope>
    <source>
        <strain evidence="4">TRa3180A</strain>
    </source>
</reference>
<protein>
    <recommendedName>
        <fullName evidence="3">Zn(2)-C6 fungal-type domain-containing protein</fullName>
    </recommendedName>
</protein>
<dbReference type="PROSITE" id="PS50048">
    <property type="entry name" value="ZN2_CY6_FUNGAL_2"/>
    <property type="match status" value="1"/>
</dbReference>
<dbReference type="Pfam" id="PF00172">
    <property type="entry name" value="Zn_clus"/>
    <property type="match status" value="1"/>
</dbReference>
<dbReference type="OrthoDB" id="3520984at2759"/>
<feature type="compositionally biased region" description="Polar residues" evidence="2">
    <location>
        <begin position="96"/>
        <end position="107"/>
    </location>
</feature>
<proteinExistence type="predicted"/>
<evidence type="ECO:0000256" key="1">
    <source>
        <dbReference type="ARBA" id="ARBA00023242"/>
    </source>
</evidence>
<dbReference type="EMBL" id="MU254527">
    <property type="protein sequence ID" value="KAG9240231.1"/>
    <property type="molecule type" value="Genomic_DNA"/>
</dbReference>
<name>A0A9P7YUY7_9HELO</name>
<evidence type="ECO:0000313" key="5">
    <source>
        <dbReference type="Proteomes" id="UP000887226"/>
    </source>
</evidence>
<dbReference type="SMART" id="SM00066">
    <property type="entry name" value="GAL4"/>
    <property type="match status" value="1"/>
</dbReference>
<sequence length="565" mass="63361">MVYTGQPSRGCSTCRKRHIKCDEALPECGACTRVKQTCPGYKNYFDLAWRDQTTVAKKSVERGKAKRKAARERKEAVAKAKAKAARQQAAEARYIRSSSGASDSPGQVFTPENYRSQPSPMSSRSQSTSLAKQGFNTPLYQDPYDTLLRPIPQEQALCFFFNNYIFPIRDPLARRGFLEYLAPFYMSSTPGSPLNTSTMAVATCMMSSRMGKPPDAPFTRSFYTRAVSSLSQMILQQRDCTSDDFIIAVMLLQLYEATTGQLRKRTSTNQPHPHLDGALALIRHRGPENFTNSISRSILLYVRGQLVENSLRNAVSVPIDVQGWGNIVSENEQIPVFRLDGINLELANLQASALSAIRYQHPHRSNQLMELNREAIDIERQLFKWSQSIPAIWDPIRIYRHQGVAPGLQLYQDHCDTYQTLFLSTLWNRLRSSYIDVKNIMLLCLAELPPALTNLATQNACRESIQQIADDICAGVPFFLGDRIKPGRTGDGDVQYPWAPGRTPVKDHYQTGPTMGGWALLIPLGTLMEKDIPLREGQRKWIAGQMARTAKIYNIAGFPTGPPKG</sequence>
<dbReference type="InterPro" id="IPR021858">
    <property type="entry name" value="Fun_TF"/>
</dbReference>
<evidence type="ECO:0000313" key="4">
    <source>
        <dbReference type="EMBL" id="KAG9240231.1"/>
    </source>
</evidence>
<dbReference type="Proteomes" id="UP000887226">
    <property type="component" value="Unassembled WGS sequence"/>
</dbReference>
<feature type="domain" description="Zn(2)-C6 fungal-type" evidence="3">
    <location>
        <begin position="10"/>
        <end position="38"/>
    </location>
</feature>
<dbReference type="InterPro" id="IPR036864">
    <property type="entry name" value="Zn2-C6_fun-type_DNA-bd_sf"/>
</dbReference>
<organism evidence="4 5">
    <name type="scientific">Calycina marina</name>
    <dbReference type="NCBI Taxonomy" id="1763456"/>
    <lineage>
        <taxon>Eukaryota</taxon>
        <taxon>Fungi</taxon>
        <taxon>Dikarya</taxon>
        <taxon>Ascomycota</taxon>
        <taxon>Pezizomycotina</taxon>
        <taxon>Leotiomycetes</taxon>
        <taxon>Helotiales</taxon>
        <taxon>Pezizellaceae</taxon>
        <taxon>Calycina</taxon>
    </lineage>
</organism>
<accession>A0A9P7YUY7</accession>
<dbReference type="SUPFAM" id="SSF57701">
    <property type="entry name" value="Zn2/Cys6 DNA-binding domain"/>
    <property type="match status" value="1"/>
</dbReference>
<dbReference type="Gene3D" id="4.10.240.10">
    <property type="entry name" value="Zn(2)-C6 fungal-type DNA-binding domain"/>
    <property type="match status" value="1"/>
</dbReference>
<feature type="region of interest" description="Disordered" evidence="2">
    <location>
        <begin position="59"/>
        <end position="131"/>
    </location>
</feature>
<dbReference type="GO" id="GO:0000981">
    <property type="term" value="F:DNA-binding transcription factor activity, RNA polymerase II-specific"/>
    <property type="evidence" value="ECO:0007669"/>
    <property type="project" value="InterPro"/>
</dbReference>
<evidence type="ECO:0000256" key="2">
    <source>
        <dbReference type="SAM" id="MobiDB-lite"/>
    </source>
</evidence>
<dbReference type="PROSITE" id="PS00463">
    <property type="entry name" value="ZN2_CY6_FUNGAL_1"/>
    <property type="match status" value="1"/>
</dbReference>
<dbReference type="InterPro" id="IPR001138">
    <property type="entry name" value="Zn2Cys6_DnaBD"/>
</dbReference>